<reference evidence="4" key="2">
    <citation type="submission" date="2010-08" db="EMBL/GenBank/DDBJ databases">
        <title>Complete sequence of Fibrobacter succinogenes subsp. succinogenes S85.</title>
        <authorList>
            <person name="Durkin A.S."/>
            <person name="Nelson K.E."/>
            <person name="Morrison M."/>
            <person name="Forsberg C.W."/>
            <person name="Wilson D.B."/>
            <person name="Russell J.B."/>
            <person name="Cann I.K.O."/>
            <person name="Mackie R.I."/>
            <person name="White B.A."/>
        </authorList>
    </citation>
    <scope>NUCLEOTIDE SEQUENCE [LARGE SCALE GENOMIC DNA]</scope>
    <source>
        <strain evidence="4">ATCC 19169 / S85</strain>
    </source>
</reference>
<evidence type="ECO:0000313" key="5">
    <source>
        <dbReference type="Proteomes" id="UP000001497"/>
    </source>
</evidence>
<name>C9RIT0_FIBSS</name>
<feature type="signal peptide" evidence="1">
    <location>
        <begin position="1"/>
        <end position="22"/>
    </location>
</feature>
<dbReference type="Proteomes" id="UP000001497">
    <property type="component" value="Chromosome"/>
</dbReference>
<gene>
    <name evidence="2" type="ordered locus">Fisuc_1962</name>
    <name evidence="3" type="ordered locus">FSU_2483</name>
</gene>
<protein>
    <submittedName>
        <fullName evidence="3">Putative lipoprotein</fullName>
    </submittedName>
</protein>
<sequence length="129" mass="14379">MRKINILFAVMAAFFLASCASIKPNSPASGPTIPITPLKIKKMTPVTYQYESANIGCSEIGFLNKFVGKMIKLGDGSVIYVDNILDIHTEKYSSQRFFDVGLFGMLPSFALTDEKYNCNFWGLAVEYEK</sequence>
<dbReference type="EMBL" id="CP001792">
    <property type="protein sequence ID" value="ACX75551.1"/>
    <property type="molecule type" value="Genomic_DNA"/>
</dbReference>
<dbReference type="KEGG" id="fsu:Fisuc_1962"/>
<dbReference type="KEGG" id="fsc:FSU_2483"/>
<dbReference type="RefSeq" id="WP_014546620.1">
    <property type="nucleotide sequence ID" value="NC_013410.1"/>
</dbReference>
<dbReference type="AlphaFoldDB" id="C9RIT0"/>
<reference evidence="3" key="3">
    <citation type="submission" date="2010-08" db="EMBL/GenBank/DDBJ databases">
        <authorList>
            <person name="Durkin A.S."/>
            <person name="Nelson K.E."/>
            <person name="Morrison M."/>
            <person name="Forsberg C.W."/>
            <person name="Wilson D.B."/>
            <person name="Russell J.B."/>
            <person name="Cann I.K.O."/>
            <person name="Mackie R.I."/>
            <person name="White B.A."/>
        </authorList>
    </citation>
    <scope>NUCLEOTIDE SEQUENCE</scope>
    <source>
        <strain evidence="3">S85</strain>
    </source>
</reference>
<evidence type="ECO:0000313" key="2">
    <source>
        <dbReference type="EMBL" id="ACX75551.1"/>
    </source>
</evidence>
<organism evidence="3 4">
    <name type="scientific">Fibrobacter succinogenes (strain ATCC 19169 / S85)</name>
    <dbReference type="NCBI Taxonomy" id="59374"/>
    <lineage>
        <taxon>Bacteria</taxon>
        <taxon>Pseudomonadati</taxon>
        <taxon>Fibrobacterota</taxon>
        <taxon>Fibrobacteria</taxon>
        <taxon>Fibrobacterales</taxon>
        <taxon>Fibrobacteraceae</taxon>
        <taxon>Fibrobacter</taxon>
    </lineage>
</organism>
<keyword evidence="1" id="KW-0732">Signal</keyword>
<evidence type="ECO:0000313" key="3">
    <source>
        <dbReference type="EMBL" id="ADL27017.1"/>
    </source>
</evidence>
<accession>C9RIT0</accession>
<dbReference type="EMBL" id="CP002158">
    <property type="protein sequence ID" value="ADL27017.1"/>
    <property type="molecule type" value="Genomic_DNA"/>
</dbReference>
<dbReference type="HOGENOM" id="CLU_1945552_0_0_0"/>
<dbReference type="PROSITE" id="PS51257">
    <property type="entry name" value="PROKAR_LIPOPROTEIN"/>
    <property type="match status" value="1"/>
</dbReference>
<keyword evidence="3" id="KW-0449">Lipoprotein</keyword>
<dbReference type="Proteomes" id="UP000000517">
    <property type="component" value="Chromosome"/>
</dbReference>
<keyword evidence="5" id="KW-1185">Reference proteome</keyword>
<evidence type="ECO:0000256" key="1">
    <source>
        <dbReference type="SAM" id="SignalP"/>
    </source>
</evidence>
<proteinExistence type="predicted"/>
<evidence type="ECO:0000313" key="4">
    <source>
        <dbReference type="Proteomes" id="UP000000517"/>
    </source>
</evidence>
<feature type="chain" id="PRO_5003000148" evidence="1">
    <location>
        <begin position="23"/>
        <end position="129"/>
    </location>
</feature>
<reference evidence="2 5" key="1">
    <citation type="submission" date="2009-10" db="EMBL/GenBank/DDBJ databases">
        <title>Complete sequence of Fibrobacter succinogenes subsp. succinogenes S85.</title>
        <authorList>
            <consortium name="US DOE Joint Genome Institute"/>
            <person name="Lucas S."/>
            <person name="Copeland A."/>
            <person name="Lapidus A."/>
            <person name="Glavina del Rio T."/>
            <person name="Tice H."/>
            <person name="Bruce D."/>
            <person name="Goodwin L."/>
            <person name="Pitluck S."/>
            <person name="Chertkov O."/>
            <person name="Detter J.C."/>
            <person name="Han C."/>
            <person name="Tapia R."/>
            <person name="Larimer F."/>
            <person name="Land M."/>
            <person name="Hauser L."/>
            <person name="Kyrpides N."/>
            <person name="Mikhailova N."/>
            <person name="Weimer P.J."/>
            <person name="Stevenson D.M."/>
            <person name="Boyum J."/>
            <person name="Brumm P.I."/>
            <person name="Mead D."/>
        </authorList>
    </citation>
    <scope>NUCLEOTIDE SEQUENCE [LARGE SCALE GENOMIC DNA]</scope>
    <source>
        <strain evidence="5">ATCC 19169 / S85</strain>
        <strain evidence="2">S85</strain>
    </source>
</reference>